<evidence type="ECO:0000313" key="5">
    <source>
        <dbReference type="Proteomes" id="UP000467428"/>
    </source>
</evidence>
<dbReference type="PROSITE" id="PS51257">
    <property type="entry name" value="PROKAR_LIPOPROTEIN"/>
    <property type="match status" value="1"/>
</dbReference>
<proteinExistence type="predicted"/>
<sequence length="233" mass="23820">MNTPTKAAGTVVAAVALALALAGCGSDSETQATSSSSESSSASSSSSESSAPQTSAAPAGKRETIADYIKANGITETPVKKGQPDTPTVDLPVPAGWQDAGPRTPQFAYSAMVFTGDPAMAADPPTIVALMSKLTGNVDPAKIAEYAPGELQNLPGFQGGDAQKDELGGFEAYQVGGSYLRDGVKRMIAQKTVIIPKGPDLFVLQVNADGLEDQMGPLMDATATLDEKTVITP</sequence>
<dbReference type="EMBL" id="AP022593">
    <property type="protein sequence ID" value="BBY51776.1"/>
    <property type="molecule type" value="Genomic_DNA"/>
</dbReference>
<dbReference type="Proteomes" id="UP000467428">
    <property type="component" value="Chromosome"/>
</dbReference>
<dbReference type="KEGG" id="marz:MARA_52440"/>
<feature type="region of interest" description="Disordered" evidence="2">
    <location>
        <begin position="26"/>
        <end position="62"/>
    </location>
</feature>
<evidence type="ECO:0000313" key="4">
    <source>
        <dbReference type="EMBL" id="BBY51776.1"/>
    </source>
</evidence>
<protein>
    <recommendedName>
        <fullName evidence="6">Lipoprotein LpqN</fullName>
    </recommendedName>
</protein>
<dbReference type="AlphaFoldDB" id="A0A7I7S648"/>
<geneLocation type="plasmid" evidence="5">
    <name>pjcm18538 dna</name>
</geneLocation>
<evidence type="ECO:0008006" key="6">
    <source>
        <dbReference type="Google" id="ProtNLM"/>
    </source>
</evidence>
<accession>A0A7I7S648</accession>
<feature type="compositionally biased region" description="Low complexity" evidence="2">
    <location>
        <begin position="26"/>
        <end position="59"/>
    </location>
</feature>
<reference evidence="4 5" key="1">
    <citation type="journal article" date="2019" name="Emerg. Microbes Infect.">
        <title>Comprehensive subspecies identification of 175 nontuberculous mycobacteria species based on 7547 genomic profiles.</title>
        <authorList>
            <person name="Matsumoto Y."/>
            <person name="Kinjo T."/>
            <person name="Motooka D."/>
            <person name="Nabeya D."/>
            <person name="Jung N."/>
            <person name="Uechi K."/>
            <person name="Horii T."/>
            <person name="Iida T."/>
            <person name="Fujita J."/>
            <person name="Nakamura S."/>
        </authorList>
    </citation>
    <scope>NUCLEOTIDE SEQUENCE [LARGE SCALE GENOMIC DNA]</scope>
    <source>
        <strain evidence="4 5">JCM 18538</strain>
    </source>
</reference>
<dbReference type="InterPro" id="IPR019674">
    <property type="entry name" value="Lipoprotein_LpqN/LpqT-like"/>
</dbReference>
<feature type="signal peptide" evidence="3">
    <location>
        <begin position="1"/>
        <end position="22"/>
    </location>
</feature>
<evidence type="ECO:0000256" key="1">
    <source>
        <dbReference type="ARBA" id="ARBA00022729"/>
    </source>
</evidence>
<feature type="chain" id="PRO_5039475952" description="Lipoprotein LpqN" evidence="3">
    <location>
        <begin position="23"/>
        <end position="233"/>
    </location>
</feature>
<evidence type="ECO:0000256" key="3">
    <source>
        <dbReference type="SAM" id="SignalP"/>
    </source>
</evidence>
<gene>
    <name evidence="4" type="ORF">MARA_52440</name>
</gene>
<keyword evidence="5" id="KW-1185">Reference proteome</keyword>
<keyword evidence="1 3" id="KW-0732">Signal</keyword>
<organism evidence="4 5">
    <name type="scientific">Mycolicibacterium arabiense</name>
    <dbReference type="NCBI Taxonomy" id="1286181"/>
    <lineage>
        <taxon>Bacteria</taxon>
        <taxon>Bacillati</taxon>
        <taxon>Actinomycetota</taxon>
        <taxon>Actinomycetes</taxon>
        <taxon>Mycobacteriales</taxon>
        <taxon>Mycobacteriaceae</taxon>
        <taxon>Mycolicibacterium</taxon>
    </lineage>
</organism>
<evidence type="ECO:0000256" key="2">
    <source>
        <dbReference type="SAM" id="MobiDB-lite"/>
    </source>
</evidence>
<dbReference type="Pfam" id="PF10738">
    <property type="entry name" value="Lpp-LpqN"/>
    <property type="match status" value="1"/>
</dbReference>
<dbReference type="Gene3D" id="3.40.1000.10">
    <property type="entry name" value="Mog1/PsbP, alpha/beta/alpha sandwich"/>
    <property type="match status" value="1"/>
</dbReference>
<dbReference type="RefSeq" id="WP_163922956.1">
    <property type="nucleotide sequence ID" value="NZ_AP022593.1"/>
</dbReference>
<name>A0A7I7S648_9MYCO</name>